<dbReference type="PROSITE" id="PS50011">
    <property type="entry name" value="PROTEIN_KINASE_DOM"/>
    <property type="match status" value="1"/>
</dbReference>
<keyword evidence="6" id="KW-0808">Transferase</keyword>
<feature type="compositionally biased region" description="Acidic residues" evidence="4">
    <location>
        <begin position="67"/>
        <end position="78"/>
    </location>
</feature>
<evidence type="ECO:0000259" key="5">
    <source>
        <dbReference type="PROSITE" id="PS50011"/>
    </source>
</evidence>
<evidence type="ECO:0000256" key="2">
    <source>
        <dbReference type="ARBA" id="ARBA00022840"/>
    </source>
</evidence>
<evidence type="ECO:0000256" key="4">
    <source>
        <dbReference type="SAM" id="MobiDB-lite"/>
    </source>
</evidence>
<dbReference type="Pfam" id="PF00069">
    <property type="entry name" value="Pkinase"/>
    <property type="match status" value="1"/>
</dbReference>
<reference evidence="6" key="2">
    <citation type="submission" date="2023-05" db="EMBL/GenBank/DDBJ databases">
        <authorList>
            <consortium name="Lawrence Berkeley National Laboratory"/>
            <person name="Steindorff A."/>
            <person name="Hensen N."/>
            <person name="Bonometti L."/>
            <person name="Westerberg I."/>
            <person name="Brannstrom I.O."/>
            <person name="Guillou S."/>
            <person name="Cros-Aarteil S."/>
            <person name="Calhoun S."/>
            <person name="Haridas S."/>
            <person name="Kuo A."/>
            <person name="Mondo S."/>
            <person name="Pangilinan J."/>
            <person name="Riley R."/>
            <person name="Labutti K."/>
            <person name="Andreopoulos B."/>
            <person name="Lipzen A."/>
            <person name="Chen C."/>
            <person name="Yanf M."/>
            <person name="Daum C."/>
            <person name="Ng V."/>
            <person name="Clum A."/>
            <person name="Ohm R."/>
            <person name="Martin F."/>
            <person name="Silar P."/>
            <person name="Natvig D."/>
            <person name="Lalanne C."/>
            <person name="Gautier V."/>
            <person name="Ament-Velasquez S.L."/>
            <person name="Kruys A."/>
            <person name="Hutchinson M.I."/>
            <person name="Powell A.J."/>
            <person name="Barry K."/>
            <person name="Miller A.N."/>
            <person name="Grigoriev I.V."/>
            <person name="Debuchy R."/>
            <person name="Gladieux P."/>
            <person name="Thoren M.H."/>
            <person name="Johannesson H."/>
        </authorList>
    </citation>
    <scope>NUCLEOTIDE SEQUENCE</scope>
    <source>
        <strain evidence="6">CBS 103.79</strain>
    </source>
</reference>
<dbReference type="GO" id="GO:0005737">
    <property type="term" value="C:cytoplasm"/>
    <property type="evidence" value="ECO:0007669"/>
    <property type="project" value="TreeGrafter"/>
</dbReference>
<dbReference type="PANTHER" id="PTHR44167">
    <property type="entry name" value="OVARIAN-SPECIFIC SERINE/THREONINE-PROTEIN KINASE LOK-RELATED"/>
    <property type="match status" value="1"/>
</dbReference>
<dbReference type="InterPro" id="IPR008271">
    <property type="entry name" value="Ser/Thr_kinase_AS"/>
</dbReference>
<dbReference type="GO" id="GO:0004674">
    <property type="term" value="F:protein serine/threonine kinase activity"/>
    <property type="evidence" value="ECO:0007669"/>
    <property type="project" value="TreeGrafter"/>
</dbReference>
<dbReference type="Gene3D" id="1.10.510.10">
    <property type="entry name" value="Transferase(Phosphotransferase) domain 1"/>
    <property type="match status" value="1"/>
</dbReference>
<dbReference type="SUPFAM" id="SSF56112">
    <property type="entry name" value="Protein kinase-like (PK-like)"/>
    <property type="match status" value="1"/>
</dbReference>
<dbReference type="GO" id="GO:0044773">
    <property type="term" value="P:mitotic DNA damage checkpoint signaling"/>
    <property type="evidence" value="ECO:0007669"/>
    <property type="project" value="TreeGrafter"/>
</dbReference>
<dbReference type="GO" id="GO:0005524">
    <property type="term" value="F:ATP binding"/>
    <property type="evidence" value="ECO:0007669"/>
    <property type="project" value="UniProtKB-UniRule"/>
</dbReference>
<proteinExistence type="predicted"/>
<gene>
    <name evidence="6" type="ORF">C8A05DRAFT_47591</name>
</gene>
<dbReference type="Gene3D" id="3.30.200.20">
    <property type="entry name" value="Phosphorylase Kinase, domain 1"/>
    <property type="match status" value="1"/>
</dbReference>
<evidence type="ECO:0000256" key="3">
    <source>
        <dbReference type="PROSITE-ProRule" id="PRU10141"/>
    </source>
</evidence>
<name>A0AAN6MDD7_9PEZI</name>
<organism evidence="6 7">
    <name type="scientific">Staphylotrichum tortipilum</name>
    <dbReference type="NCBI Taxonomy" id="2831512"/>
    <lineage>
        <taxon>Eukaryota</taxon>
        <taxon>Fungi</taxon>
        <taxon>Dikarya</taxon>
        <taxon>Ascomycota</taxon>
        <taxon>Pezizomycotina</taxon>
        <taxon>Sordariomycetes</taxon>
        <taxon>Sordariomycetidae</taxon>
        <taxon>Sordariales</taxon>
        <taxon>Chaetomiaceae</taxon>
        <taxon>Staphylotrichum</taxon>
    </lineage>
</organism>
<dbReference type="InterPro" id="IPR000719">
    <property type="entry name" value="Prot_kinase_dom"/>
</dbReference>
<protein>
    <submittedName>
        <fullName evidence="6">Kinase-like protein</fullName>
    </submittedName>
</protein>
<dbReference type="PROSITE" id="PS00107">
    <property type="entry name" value="PROTEIN_KINASE_ATP"/>
    <property type="match status" value="1"/>
</dbReference>
<dbReference type="PANTHER" id="PTHR44167:SF24">
    <property type="entry name" value="SERINE_THREONINE-PROTEIN KINASE CHK2"/>
    <property type="match status" value="1"/>
</dbReference>
<keyword evidence="7" id="KW-1185">Reference proteome</keyword>
<dbReference type="AlphaFoldDB" id="A0AAN6MDD7"/>
<dbReference type="PROSITE" id="PS00108">
    <property type="entry name" value="PROTEIN_KINASE_ST"/>
    <property type="match status" value="1"/>
</dbReference>
<accession>A0AAN6MDD7</accession>
<comment type="caution">
    <text evidence="6">The sequence shown here is derived from an EMBL/GenBank/DDBJ whole genome shotgun (WGS) entry which is preliminary data.</text>
</comment>
<feature type="region of interest" description="Disordered" evidence="4">
    <location>
        <begin position="215"/>
        <end position="242"/>
    </location>
</feature>
<evidence type="ECO:0000313" key="7">
    <source>
        <dbReference type="Proteomes" id="UP001303889"/>
    </source>
</evidence>
<feature type="region of interest" description="Disordered" evidence="4">
    <location>
        <begin position="42"/>
        <end position="78"/>
    </location>
</feature>
<dbReference type="SMART" id="SM00220">
    <property type="entry name" value="S_TKc"/>
    <property type="match status" value="1"/>
</dbReference>
<dbReference type="InterPro" id="IPR017441">
    <property type="entry name" value="Protein_kinase_ATP_BS"/>
</dbReference>
<dbReference type="EMBL" id="MU856032">
    <property type="protein sequence ID" value="KAK3897958.1"/>
    <property type="molecule type" value="Genomic_DNA"/>
</dbReference>
<feature type="domain" description="Protein kinase" evidence="5">
    <location>
        <begin position="251"/>
        <end position="538"/>
    </location>
</feature>
<dbReference type="InterPro" id="IPR011009">
    <property type="entry name" value="Kinase-like_dom_sf"/>
</dbReference>
<keyword evidence="6" id="KW-0418">Kinase</keyword>
<reference evidence="6" key="1">
    <citation type="journal article" date="2023" name="Mol. Phylogenet. Evol.">
        <title>Genome-scale phylogeny and comparative genomics of the fungal order Sordariales.</title>
        <authorList>
            <person name="Hensen N."/>
            <person name="Bonometti L."/>
            <person name="Westerberg I."/>
            <person name="Brannstrom I.O."/>
            <person name="Guillou S."/>
            <person name="Cros-Aarteil S."/>
            <person name="Calhoun S."/>
            <person name="Haridas S."/>
            <person name="Kuo A."/>
            <person name="Mondo S."/>
            <person name="Pangilinan J."/>
            <person name="Riley R."/>
            <person name="LaButti K."/>
            <person name="Andreopoulos B."/>
            <person name="Lipzen A."/>
            <person name="Chen C."/>
            <person name="Yan M."/>
            <person name="Daum C."/>
            <person name="Ng V."/>
            <person name="Clum A."/>
            <person name="Steindorff A."/>
            <person name="Ohm R.A."/>
            <person name="Martin F."/>
            <person name="Silar P."/>
            <person name="Natvig D.O."/>
            <person name="Lalanne C."/>
            <person name="Gautier V."/>
            <person name="Ament-Velasquez S.L."/>
            <person name="Kruys A."/>
            <person name="Hutchinson M.I."/>
            <person name="Powell A.J."/>
            <person name="Barry K."/>
            <person name="Miller A.N."/>
            <person name="Grigoriev I.V."/>
            <person name="Debuchy R."/>
            <person name="Gladieux P."/>
            <person name="Hiltunen Thoren M."/>
            <person name="Johannesson H."/>
        </authorList>
    </citation>
    <scope>NUCLEOTIDE SEQUENCE</scope>
    <source>
        <strain evidence="6">CBS 103.79</strain>
    </source>
</reference>
<feature type="compositionally biased region" description="Low complexity" evidence="4">
    <location>
        <begin position="232"/>
        <end position="242"/>
    </location>
</feature>
<keyword evidence="1 3" id="KW-0547">Nucleotide-binding</keyword>
<dbReference type="GO" id="GO:0005634">
    <property type="term" value="C:nucleus"/>
    <property type="evidence" value="ECO:0007669"/>
    <property type="project" value="TreeGrafter"/>
</dbReference>
<evidence type="ECO:0000256" key="1">
    <source>
        <dbReference type="ARBA" id="ARBA00022741"/>
    </source>
</evidence>
<feature type="binding site" evidence="3">
    <location>
        <position position="280"/>
    </location>
    <ligand>
        <name>ATP</name>
        <dbReference type="ChEBI" id="CHEBI:30616"/>
    </ligand>
</feature>
<evidence type="ECO:0000313" key="6">
    <source>
        <dbReference type="EMBL" id="KAK3897958.1"/>
    </source>
</evidence>
<sequence length="543" mass="59218">MYYDSNVFAVITAHDTRNLASSALRLPENSRWFRAATGGVADRPSLGSREATPATDVSTSVVAGGNESDDTESEGEDDWADGAADCLVVTFDEPLKNPENGLQLGSSPLTSDILLGHRGTRGVSARQYNITVDDDLRIWLHDYHSRHGTAVSLGGQNGAEVRKKETWLLAHAEGPLLPEIAIYSGKLAVKFEFPNHHHGMDPAYLASLRGFVQRGGSHPPGTPPVEGLALDSGQTTQAPTGTATPASGLLYYNVKTIGKGAFGQVYSALRGRDGRLVAAKTFKPPPNKRKRGQDGPAWLAGIRKEFAIMNDHPHDNVMEVFEFRETPTPTIYMAYYPDGNMADAPIASEADYVTAFGQVLDGLGHLHAKGIAHRDLKPENLLVQKAPLFRVVIADFGLSKVATETTLLMTFCGTLKYLAPEVFPGSGLDYDLSVDVWSLGVIVLEWLYDIPTPRKAPEPPRAGARVTPDQWQWWASDWRGRILGQLEDQDDDQVVGLLRGMLVVDPVRRWGAARCLEAGCRDGVWERRGEDGLVSPMLHLGHD</sequence>
<keyword evidence="2 3" id="KW-0067">ATP-binding</keyword>
<dbReference type="Proteomes" id="UP001303889">
    <property type="component" value="Unassembled WGS sequence"/>
</dbReference>